<dbReference type="SMART" id="SM00409">
    <property type="entry name" value="IG"/>
    <property type="match status" value="2"/>
</dbReference>
<evidence type="ECO:0000256" key="1">
    <source>
        <dbReference type="ARBA" id="ARBA00004479"/>
    </source>
</evidence>
<dbReference type="InterPro" id="IPR036179">
    <property type="entry name" value="Ig-like_dom_sf"/>
</dbReference>
<keyword evidence="8" id="KW-1185">Reference proteome</keyword>
<evidence type="ECO:0000256" key="4">
    <source>
        <dbReference type="ARBA" id="ARBA00023180"/>
    </source>
</evidence>
<gene>
    <name evidence="7" type="ORF">Ciccas_006623</name>
</gene>
<protein>
    <recommendedName>
        <fullName evidence="6">Ig-like domain-containing protein</fullName>
    </recommendedName>
</protein>
<dbReference type="Proteomes" id="UP001626550">
    <property type="component" value="Unassembled WGS sequence"/>
</dbReference>
<dbReference type="InterPro" id="IPR013783">
    <property type="entry name" value="Ig-like_fold"/>
</dbReference>
<dbReference type="InterPro" id="IPR003599">
    <property type="entry name" value="Ig_sub"/>
</dbReference>
<sequence length="846" mass="96626">MSRHLLHLCLDCILADFVTILASREFYFLPTDFPLHKLTLEVSFCAFPWLLVLFLLCLVNGEESNLRIFVESLWDQSPGNSTSVQAGESATFICRIWAHEKPDCLDVNCVDSRSSKQIRKWSVFLFCPYSSSYCAQDCAFINNHWSMSCSENFRIVQAAEDPLKTDLRSWPAVEWHVMEVVYKVDLATLSAMGKWRCSYLDFRSQTLDLTVKDRPIVYNIYSSSKEAVEIGQTVNITCEAAHSPLANLFHFDWQLNGMAIPFGSRIIRANDTLSILSIDSVQAIHSGVYTCQVSKEFSTKFWPTSQDGNSGNSNDPSIRSIKVNVFRKLPSLLYDSSKDAPRELQLEWDAQVPLKRDKLSLKSINITDIHQSYTLEISDLKSEFYCTSDPSKQVPQQVESERRTISFFGKPVITVSPDGPISENRTRVVYCTSKSGGLPSARLSWKYYSQVLVNGKYEKVEKPLPIGYSVNTEEIEDANLGTFITRSEIKIIGYRWLNSGTIKCISTWKPAGQKESMMLEAEYHPNEIYFPPTLALPGIQTVSAAQGSVAVIDLHVWAYPEIREDTSRLVKWYLVTLKETSEDANTSYEVTSKQPIILDHCENCNLASRIKRHFVSSEIYRANLTECKHSTNKLATVFRLLINRVSANDYGYYMCEIDHLAGRKRFFAKVTQIQTSPVEISQVKFTKNASNVMIKLQQDLSIYQSNYKPHFEWISVRVCSLDEDPFAVENRKLNKFIKGWVSFNENSLEAGLLTSVKSKCVDRIFDGNVDRREVILSVDEHEKSAKEKRDDANNSLDLRSPLLCYQLRFYQGTGDLIYQTNWYFDRKGEFSPQVLFMLASFQTKIS</sequence>
<dbReference type="InterPro" id="IPR051275">
    <property type="entry name" value="Cell_adhesion_signaling"/>
</dbReference>
<proteinExistence type="predicted"/>
<keyword evidence="4" id="KW-0325">Glycoprotein</keyword>
<evidence type="ECO:0000256" key="5">
    <source>
        <dbReference type="ARBA" id="ARBA00023319"/>
    </source>
</evidence>
<accession>A0ABD2Q7N5</accession>
<evidence type="ECO:0000313" key="7">
    <source>
        <dbReference type="EMBL" id="KAL3314756.1"/>
    </source>
</evidence>
<dbReference type="GO" id="GO:0016020">
    <property type="term" value="C:membrane"/>
    <property type="evidence" value="ECO:0007669"/>
    <property type="project" value="UniProtKB-SubCell"/>
</dbReference>
<name>A0ABD2Q7N5_9PLAT</name>
<comment type="subcellular location">
    <subcellularLocation>
        <location evidence="1">Membrane</location>
        <topology evidence="1">Single-pass type I membrane protein</topology>
    </subcellularLocation>
</comment>
<comment type="caution">
    <text evidence="7">The sequence shown here is derived from an EMBL/GenBank/DDBJ whole genome shotgun (WGS) entry which is preliminary data.</text>
</comment>
<organism evidence="7 8">
    <name type="scientific">Cichlidogyrus casuarinus</name>
    <dbReference type="NCBI Taxonomy" id="1844966"/>
    <lineage>
        <taxon>Eukaryota</taxon>
        <taxon>Metazoa</taxon>
        <taxon>Spiralia</taxon>
        <taxon>Lophotrochozoa</taxon>
        <taxon>Platyhelminthes</taxon>
        <taxon>Monogenea</taxon>
        <taxon>Monopisthocotylea</taxon>
        <taxon>Dactylogyridea</taxon>
        <taxon>Ancyrocephalidae</taxon>
        <taxon>Cichlidogyrus</taxon>
    </lineage>
</organism>
<dbReference type="AlphaFoldDB" id="A0ABD2Q7N5"/>
<evidence type="ECO:0000313" key="8">
    <source>
        <dbReference type="Proteomes" id="UP001626550"/>
    </source>
</evidence>
<dbReference type="PROSITE" id="PS50835">
    <property type="entry name" value="IG_LIKE"/>
    <property type="match status" value="2"/>
</dbReference>
<dbReference type="SUPFAM" id="SSF48726">
    <property type="entry name" value="Immunoglobulin"/>
    <property type="match status" value="2"/>
</dbReference>
<feature type="domain" description="Ig-like" evidence="6">
    <location>
        <begin position="215"/>
        <end position="319"/>
    </location>
</feature>
<dbReference type="InterPro" id="IPR007110">
    <property type="entry name" value="Ig-like_dom"/>
</dbReference>
<dbReference type="Pfam" id="PF13927">
    <property type="entry name" value="Ig_3"/>
    <property type="match status" value="1"/>
</dbReference>
<keyword evidence="5" id="KW-0393">Immunoglobulin domain</keyword>
<evidence type="ECO:0000256" key="2">
    <source>
        <dbReference type="ARBA" id="ARBA00023136"/>
    </source>
</evidence>
<keyword evidence="2" id="KW-0472">Membrane</keyword>
<dbReference type="Gene3D" id="2.60.40.10">
    <property type="entry name" value="Immunoglobulins"/>
    <property type="match status" value="2"/>
</dbReference>
<dbReference type="PANTHER" id="PTHR11640">
    <property type="entry name" value="NEPHRIN"/>
    <property type="match status" value="1"/>
</dbReference>
<feature type="domain" description="Ig-like" evidence="6">
    <location>
        <begin position="411"/>
        <end position="520"/>
    </location>
</feature>
<reference evidence="7 8" key="1">
    <citation type="submission" date="2024-11" db="EMBL/GenBank/DDBJ databases">
        <title>Adaptive evolution of stress response genes in parasites aligns with host niche diversity.</title>
        <authorList>
            <person name="Hahn C."/>
            <person name="Resl P."/>
        </authorList>
    </citation>
    <scope>NUCLEOTIDE SEQUENCE [LARGE SCALE GENOMIC DNA]</scope>
    <source>
        <strain evidence="7">EGGRZ-B1_66</strain>
        <tissue evidence="7">Body</tissue>
    </source>
</reference>
<dbReference type="PANTHER" id="PTHR11640:SF164">
    <property type="entry name" value="MAM DOMAIN-CONTAINING GLYCOSYLPHOSPHATIDYLINOSITOL ANCHOR PROTEIN 1"/>
    <property type="match status" value="1"/>
</dbReference>
<dbReference type="EMBL" id="JBJKFK010000915">
    <property type="protein sequence ID" value="KAL3314756.1"/>
    <property type="molecule type" value="Genomic_DNA"/>
</dbReference>
<evidence type="ECO:0000259" key="6">
    <source>
        <dbReference type="PROSITE" id="PS50835"/>
    </source>
</evidence>
<keyword evidence="3" id="KW-1015">Disulfide bond</keyword>
<evidence type="ECO:0000256" key="3">
    <source>
        <dbReference type="ARBA" id="ARBA00023157"/>
    </source>
</evidence>